<name>A0AAE7RXY4_9CAUD</name>
<sequence>MDITNVVFSDILNHFNFSYIFSIVILTYIIIKFIDYINKDKKVSTWSKRIVLIISIIFITVAYIFSGYKDYITLLNSAIFSPVFYSWLLKPILDKLGVGYKHIDKL</sequence>
<keyword evidence="1" id="KW-0472">Membrane</keyword>
<evidence type="ECO:0000313" key="3">
    <source>
        <dbReference type="Proteomes" id="UP000827813"/>
    </source>
</evidence>
<keyword evidence="1" id="KW-1133">Transmembrane helix</keyword>
<evidence type="ECO:0000313" key="2">
    <source>
        <dbReference type="EMBL" id="QWM90179.1"/>
    </source>
</evidence>
<feature type="transmembrane region" description="Helical" evidence="1">
    <location>
        <begin position="15"/>
        <end position="34"/>
    </location>
</feature>
<dbReference type="GeneID" id="75691266"/>
<protein>
    <submittedName>
        <fullName evidence="2">Uncharacterized protein</fullName>
    </submittedName>
</protein>
<feature type="transmembrane region" description="Helical" evidence="1">
    <location>
        <begin position="46"/>
        <end position="65"/>
    </location>
</feature>
<dbReference type="Proteomes" id="UP000827813">
    <property type="component" value="Segment"/>
</dbReference>
<dbReference type="RefSeq" id="YP_010359751.1">
    <property type="nucleotide sequence ID" value="NC_062776.1"/>
</dbReference>
<reference evidence="2 3" key="1">
    <citation type="submission" date="2021-04" db="EMBL/GenBank/DDBJ databases">
        <authorList>
            <person name="Shkoporov A.N."/>
            <person name="Stockdale S.R."/>
            <person name="Guerin E."/>
            <person name="Ross R.P."/>
            <person name="Hill C."/>
        </authorList>
    </citation>
    <scope>NUCLEOTIDE SEQUENCE [LARGE SCALE GENOMIC DNA]</scope>
    <source>
        <strain evidence="3">cr9_1</strain>
    </source>
</reference>
<gene>
    <name evidence="2" type="primary">gp_23112</name>
</gene>
<dbReference type="KEGG" id="vg:75691266"/>
<keyword evidence="3" id="KW-1185">Reference proteome</keyword>
<accession>A0AAE7RXY4</accession>
<evidence type="ECO:0000256" key="1">
    <source>
        <dbReference type="SAM" id="Phobius"/>
    </source>
</evidence>
<organism evidence="2 3">
    <name type="scientific">uncultured phage cr9_1</name>
    <dbReference type="NCBI Taxonomy" id="2986400"/>
    <lineage>
        <taxon>Viruses</taxon>
        <taxon>Duplodnaviria</taxon>
        <taxon>Heunggongvirae</taxon>
        <taxon>Uroviricota</taxon>
        <taxon>Caudoviricetes</taxon>
        <taxon>Crassvirales</taxon>
        <taxon>Intestiviridae</taxon>
        <taxon>Crudevirinae</taxon>
        <taxon>Dabirmavirus</taxon>
        <taxon>Dabirmavirus hominis</taxon>
    </lineage>
</organism>
<feature type="transmembrane region" description="Helical" evidence="1">
    <location>
        <begin position="71"/>
        <end position="89"/>
    </location>
</feature>
<proteinExistence type="predicted"/>
<keyword evidence="1" id="KW-0812">Transmembrane</keyword>
<dbReference type="EMBL" id="MZ130486">
    <property type="protein sequence ID" value="QWM90179.1"/>
    <property type="molecule type" value="Genomic_DNA"/>
</dbReference>